<dbReference type="Pfam" id="PF01171">
    <property type="entry name" value="ATP_bind_3"/>
    <property type="match status" value="1"/>
</dbReference>
<keyword evidence="6 8" id="KW-0067">ATP-binding</keyword>
<protein>
    <recommendedName>
        <fullName evidence="8">tRNA(Ile)-lysidine synthase</fullName>
        <ecNumber evidence="8">6.3.4.19</ecNumber>
    </recommendedName>
    <alternativeName>
        <fullName evidence="8">tRNA(Ile)-2-lysyl-cytidine synthase</fullName>
    </alternativeName>
    <alternativeName>
        <fullName evidence="8">tRNA(Ile)-lysidine synthetase</fullName>
    </alternativeName>
</protein>
<dbReference type="CDD" id="cd01992">
    <property type="entry name" value="TilS_N"/>
    <property type="match status" value="1"/>
</dbReference>
<evidence type="ECO:0000256" key="2">
    <source>
        <dbReference type="ARBA" id="ARBA00022490"/>
    </source>
</evidence>
<dbReference type="PANTHER" id="PTHR43033">
    <property type="entry name" value="TRNA(ILE)-LYSIDINE SYNTHASE-RELATED"/>
    <property type="match status" value="1"/>
</dbReference>
<dbReference type="Pfam" id="PF11734">
    <property type="entry name" value="TilS_C"/>
    <property type="match status" value="1"/>
</dbReference>
<organism evidence="10 11">
    <name type="scientific">Clostridium malenominatum</name>
    <dbReference type="NCBI Taxonomy" id="1539"/>
    <lineage>
        <taxon>Bacteria</taxon>
        <taxon>Bacillati</taxon>
        <taxon>Bacillota</taxon>
        <taxon>Clostridia</taxon>
        <taxon>Eubacteriales</taxon>
        <taxon>Clostridiaceae</taxon>
        <taxon>Clostridium</taxon>
    </lineage>
</organism>
<evidence type="ECO:0000256" key="4">
    <source>
        <dbReference type="ARBA" id="ARBA00022694"/>
    </source>
</evidence>
<dbReference type="InterPro" id="IPR014729">
    <property type="entry name" value="Rossmann-like_a/b/a_fold"/>
</dbReference>
<keyword evidence="5 8" id="KW-0547">Nucleotide-binding</keyword>
<dbReference type="InterPro" id="IPR012795">
    <property type="entry name" value="tRNA_Ile_lys_synt_N"/>
</dbReference>
<dbReference type="Gene3D" id="3.40.50.620">
    <property type="entry name" value="HUPs"/>
    <property type="match status" value="1"/>
</dbReference>
<dbReference type="SUPFAM" id="SSF56037">
    <property type="entry name" value="PheT/TilS domain"/>
    <property type="match status" value="1"/>
</dbReference>
<evidence type="ECO:0000256" key="8">
    <source>
        <dbReference type="HAMAP-Rule" id="MF_01161"/>
    </source>
</evidence>
<accession>A0ABN1J1M5</accession>
<evidence type="ECO:0000256" key="7">
    <source>
        <dbReference type="ARBA" id="ARBA00048539"/>
    </source>
</evidence>
<evidence type="ECO:0000256" key="3">
    <source>
        <dbReference type="ARBA" id="ARBA00022598"/>
    </source>
</evidence>
<evidence type="ECO:0000256" key="6">
    <source>
        <dbReference type="ARBA" id="ARBA00022840"/>
    </source>
</evidence>
<dbReference type="RefSeq" id="WP_343769683.1">
    <property type="nucleotide sequence ID" value="NZ_BAAACF010000002.1"/>
</dbReference>
<dbReference type="InterPro" id="IPR011063">
    <property type="entry name" value="TilS/TtcA_N"/>
</dbReference>
<keyword evidence="2 8" id="KW-0963">Cytoplasm</keyword>
<dbReference type="Gene3D" id="1.20.59.20">
    <property type="match status" value="1"/>
</dbReference>
<dbReference type="SMART" id="SM00977">
    <property type="entry name" value="TilS_C"/>
    <property type="match status" value="1"/>
</dbReference>
<dbReference type="NCBIfam" id="TIGR02433">
    <property type="entry name" value="lysidine_TilS_C"/>
    <property type="match status" value="1"/>
</dbReference>
<dbReference type="Proteomes" id="UP001500339">
    <property type="component" value="Unassembled WGS sequence"/>
</dbReference>
<proteinExistence type="inferred from homology"/>
<comment type="catalytic activity">
    <reaction evidence="7 8">
        <text>cytidine(34) in tRNA(Ile2) + L-lysine + ATP = lysidine(34) in tRNA(Ile2) + AMP + diphosphate + H(+)</text>
        <dbReference type="Rhea" id="RHEA:43744"/>
        <dbReference type="Rhea" id="RHEA-COMP:10625"/>
        <dbReference type="Rhea" id="RHEA-COMP:10670"/>
        <dbReference type="ChEBI" id="CHEBI:15378"/>
        <dbReference type="ChEBI" id="CHEBI:30616"/>
        <dbReference type="ChEBI" id="CHEBI:32551"/>
        <dbReference type="ChEBI" id="CHEBI:33019"/>
        <dbReference type="ChEBI" id="CHEBI:82748"/>
        <dbReference type="ChEBI" id="CHEBI:83665"/>
        <dbReference type="ChEBI" id="CHEBI:456215"/>
        <dbReference type="EC" id="6.3.4.19"/>
    </reaction>
</comment>
<dbReference type="HAMAP" id="MF_01161">
    <property type="entry name" value="tRNA_Ile_lys_synt"/>
    <property type="match status" value="1"/>
</dbReference>
<dbReference type="EC" id="6.3.4.19" evidence="8"/>
<feature type="binding site" evidence="8">
    <location>
        <begin position="26"/>
        <end position="31"/>
    </location>
    <ligand>
        <name>ATP</name>
        <dbReference type="ChEBI" id="CHEBI:30616"/>
    </ligand>
</feature>
<dbReference type="Gene3D" id="3.50.40.10">
    <property type="entry name" value="Phenylalanyl-trna Synthetase, Chain B, domain 3"/>
    <property type="match status" value="1"/>
</dbReference>
<comment type="subcellular location">
    <subcellularLocation>
        <location evidence="1 8">Cytoplasm</location>
    </subcellularLocation>
</comment>
<feature type="domain" description="Lysidine-tRNA(Ile) synthetase C-terminal" evidence="9">
    <location>
        <begin position="381"/>
        <end position="453"/>
    </location>
</feature>
<comment type="domain">
    <text evidence="8">The N-terminal region contains the highly conserved SGGXDS motif, predicted to be a P-loop motif involved in ATP binding.</text>
</comment>
<reference evidence="10 11" key="1">
    <citation type="journal article" date="2019" name="Int. J. Syst. Evol. Microbiol.">
        <title>The Global Catalogue of Microorganisms (GCM) 10K type strain sequencing project: providing services to taxonomists for standard genome sequencing and annotation.</title>
        <authorList>
            <consortium name="The Broad Institute Genomics Platform"/>
            <consortium name="The Broad Institute Genome Sequencing Center for Infectious Disease"/>
            <person name="Wu L."/>
            <person name="Ma J."/>
        </authorList>
    </citation>
    <scope>NUCLEOTIDE SEQUENCE [LARGE SCALE GENOMIC DNA]</scope>
    <source>
        <strain evidence="10 11">JCM 1405</strain>
    </source>
</reference>
<dbReference type="InterPro" id="IPR012094">
    <property type="entry name" value="tRNA_Ile_lys_synt"/>
</dbReference>
<comment type="similarity">
    <text evidence="8">Belongs to the tRNA(Ile)-lysidine synthase family.</text>
</comment>
<evidence type="ECO:0000259" key="9">
    <source>
        <dbReference type="SMART" id="SM00977"/>
    </source>
</evidence>
<keyword evidence="4 8" id="KW-0819">tRNA processing</keyword>
<dbReference type="NCBIfam" id="TIGR02432">
    <property type="entry name" value="lysidine_TilS_N"/>
    <property type="match status" value="1"/>
</dbReference>
<evidence type="ECO:0000256" key="5">
    <source>
        <dbReference type="ARBA" id="ARBA00022741"/>
    </source>
</evidence>
<dbReference type="SUPFAM" id="SSF52402">
    <property type="entry name" value="Adenine nucleotide alpha hydrolases-like"/>
    <property type="match status" value="1"/>
</dbReference>
<dbReference type="InterPro" id="IPR020825">
    <property type="entry name" value="Phe-tRNA_synthase-like_B3/B4"/>
</dbReference>
<evidence type="ECO:0000256" key="1">
    <source>
        <dbReference type="ARBA" id="ARBA00004496"/>
    </source>
</evidence>
<dbReference type="PANTHER" id="PTHR43033:SF1">
    <property type="entry name" value="TRNA(ILE)-LYSIDINE SYNTHASE-RELATED"/>
    <property type="match status" value="1"/>
</dbReference>
<dbReference type="SUPFAM" id="SSF82829">
    <property type="entry name" value="MesJ substrate recognition domain-like"/>
    <property type="match status" value="1"/>
</dbReference>
<comment type="function">
    <text evidence="8">Ligates lysine onto the cytidine present at position 34 of the AUA codon-specific tRNA(Ile) that contains the anticodon CAU, in an ATP-dependent manner. Cytidine is converted to lysidine, thus changing the amino acid specificity of the tRNA from methionine to isoleucine.</text>
</comment>
<sequence>MIEKVIQLIEEKQMISKGDKIIIAVSGGPDSICLLHILWQLKKKYSIELYVAHVNHCLRGEDADKDEDFVRQFCKDYNIDFYSARIQVDEIAKEKKISFETAAREVRYTFFKEVMERVNGNKIALAHNANDQCETVLMRIMRGTGIEGLAGIKPLRDNIYIRPLIKITREEIEDYCRSNVLETRLDKSNLETIYTRNKIRLELIPYIKENFNSNIVQSINRLVENIEWDIEFMDFISKEIYNKYAQEEQDRVILLKELFLEPRAIISRVIRNAINSLQGNLLNFEKVHIDNIIKLHKLGTGKIIELPKELIALNNYEDIHILKRDKDYKNDTREQYELHLGRNDIKENMTVNLEMLTSKDILIKEEQYIKFFDYDKITKNIVLRYRKDGDRIKPLGMKGSKKLKDLFIDLKIPKEKRNDIPLICFGEEIAWVIGYRISEDFKIEKSTKNILKISIEREAEE</sequence>
<name>A0ABN1J1M5_9CLOT</name>
<keyword evidence="11" id="KW-1185">Reference proteome</keyword>
<dbReference type="EMBL" id="BAAACF010000002">
    <property type="protein sequence ID" value="GAA0725995.1"/>
    <property type="molecule type" value="Genomic_DNA"/>
</dbReference>
<evidence type="ECO:0000313" key="11">
    <source>
        <dbReference type="Proteomes" id="UP001500339"/>
    </source>
</evidence>
<gene>
    <name evidence="8 10" type="primary">tilS</name>
    <name evidence="10" type="ORF">GCM10008905_22050</name>
</gene>
<dbReference type="InterPro" id="IPR012796">
    <property type="entry name" value="Lysidine-tRNA-synth_C"/>
</dbReference>
<evidence type="ECO:0000313" key="10">
    <source>
        <dbReference type="EMBL" id="GAA0725995.1"/>
    </source>
</evidence>
<comment type="caution">
    <text evidence="10">The sequence shown here is derived from an EMBL/GenBank/DDBJ whole genome shotgun (WGS) entry which is preliminary data.</text>
</comment>
<keyword evidence="3 8" id="KW-0436">Ligase</keyword>